<dbReference type="GO" id="GO:0006488">
    <property type="term" value="P:dolichol-linked oligosaccharide biosynthetic process"/>
    <property type="evidence" value="ECO:0007669"/>
    <property type="project" value="InterPro"/>
</dbReference>
<evidence type="ECO:0000313" key="3">
    <source>
        <dbReference type="Proteomes" id="UP000036987"/>
    </source>
</evidence>
<dbReference type="Proteomes" id="UP000036987">
    <property type="component" value="Unassembled WGS sequence"/>
</dbReference>
<feature type="transmembrane region" description="Helical" evidence="1">
    <location>
        <begin position="124"/>
        <end position="145"/>
    </location>
</feature>
<protein>
    <submittedName>
        <fullName evidence="2">Uncharacterized protein</fullName>
    </submittedName>
</protein>
<name>A0A0K9Q370_ZOSMR</name>
<feature type="transmembrane region" description="Helical" evidence="1">
    <location>
        <begin position="211"/>
        <end position="228"/>
    </location>
</feature>
<accession>A0A0K9Q370</accession>
<dbReference type="OrthoDB" id="541710at2759"/>
<comment type="caution">
    <text evidence="2">The sequence shown here is derived from an EMBL/GenBank/DDBJ whole genome shotgun (WGS) entry which is preliminary data.</text>
</comment>
<dbReference type="PANTHER" id="PTHR14624:SF0">
    <property type="entry name" value="POLYPRENOL REDUCTASE"/>
    <property type="match status" value="1"/>
</dbReference>
<dbReference type="GO" id="GO:0005783">
    <property type="term" value="C:endoplasmic reticulum"/>
    <property type="evidence" value="ECO:0000318"/>
    <property type="project" value="GO_Central"/>
</dbReference>
<organism evidence="2 3">
    <name type="scientific">Zostera marina</name>
    <name type="common">Eelgrass</name>
    <dbReference type="NCBI Taxonomy" id="29655"/>
    <lineage>
        <taxon>Eukaryota</taxon>
        <taxon>Viridiplantae</taxon>
        <taxon>Streptophyta</taxon>
        <taxon>Embryophyta</taxon>
        <taxon>Tracheophyta</taxon>
        <taxon>Spermatophyta</taxon>
        <taxon>Magnoliopsida</taxon>
        <taxon>Liliopsida</taxon>
        <taxon>Zosteraceae</taxon>
        <taxon>Zostera</taxon>
    </lineage>
</organism>
<dbReference type="UniPathway" id="UPA00378"/>
<dbReference type="STRING" id="29655.A0A0K9Q370"/>
<keyword evidence="1" id="KW-0812">Transmembrane</keyword>
<dbReference type="EMBL" id="LFYR01000120">
    <property type="protein sequence ID" value="KMZ75723.1"/>
    <property type="molecule type" value="Genomic_DNA"/>
</dbReference>
<reference evidence="3" key="1">
    <citation type="journal article" date="2016" name="Nature">
        <title>The genome of the seagrass Zostera marina reveals angiosperm adaptation to the sea.</title>
        <authorList>
            <person name="Olsen J.L."/>
            <person name="Rouze P."/>
            <person name="Verhelst B."/>
            <person name="Lin Y.-C."/>
            <person name="Bayer T."/>
            <person name="Collen J."/>
            <person name="Dattolo E."/>
            <person name="De Paoli E."/>
            <person name="Dittami S."/>
            <person name="Maumus F."/>
            <person name="Michel G."/>
            <person name="Kersting A."/>
            <person name="Lauritano C."/>
            <person name="Lohaus R."/>
            <person name="Toepel M."/>
            <person name="Tonon T."/>
            <person name="Vanneste K."/>
            <person name="Amirebrahimi M."/>
            <person name="Brakel J."/>
            <person name="Bostroem C."/>
            <person name="Chovatia M."/>
            <person name="Grimwood J."/>
            <person name="Jenkins J.W."/>
            <person name="Jueterbock A."/>
            <person name="Mraz A."/>
            <person name="Stam W.T."/>
            <person name="Tice H."/>
            <person name="Bornberg-Bauer E."/>
            <person name="Green P.J."/>
            <person name="Pearson G.A."/>
            <person name="Procaccini G."/>
            <person name="Duarte C.M."/>
            <person name="Schmutz J."/>
            <person name="Reusch T.B.H."/>
            <person name="Van de Peer Y."/>
        </authorList>
    </citation>
    <scope>NUCLEOTIDE SEQUENCE [LARGE SCALE GENOMIC DNA]</scope>
    <source>
        <strain evidence="3">cv. Finnish</strain>
    </source>
</reference>
<feature type="transmembrane region" description="Helical" evidence="1">
    <location>
        <begin position="248"/>
        <end position="274"/>
    </location>
</feature>
<keyword evidence="3" id="KW-1185">Reference proteome</keyword>
<proteinExistence type="predicted"/>
<dbReference type="AlphaFoldDB" id="A0A0K9Q370"/>
<dbReference type="PANTHER" id="PTHR14624">
    <property type="entry name" value="DFG10 PROTEIN"/>
    <property type="match status" value="1"/>
</dbReference>
<gene>
    <name evidence="2" type="ORF">ZOSMA_110G00290</name>
</gene>
<dbReference type="GO" id="GO:0102389">
    <property type="term" value="F:polyprenol reductase activity"/>
    <property type="evidence" value="ECO:0000318"/>
    <property type="project" value="GO_Central"/>
</dbReference>
<keyword evidence="1" id="KW-1133">Transmembrane helix</keyword>
<feature type="transmembrane region" description="Helical" evidence="1">
    <location>
        <begin position="93"/>
        <end position="112"/>
    </location>
</feature>
<sequence>MESVRLTWIACTVVILTASVFPNSLHMSTSLPRKYSSHMYLVAIPWTTLLLGSTWFYAFGEMTPLVFEYPALASHLTGGSRLEYPSNHTVRQVWSSVLALVLMEINILFRFFHMLYLSESIKTARIHVVGYLLGFFFYIVAPLSVCGESVAGDALRHLVREIGKLIVKSKVEEGVMIIKPRSTRNYWDWELMTSTEFKLWEYVKPLSQVEYFQWIGPLIFLFGFIHQLRTHLFGVTRPGWFRYMDHPIVIYFGILLASGASDVTAWFLFAFVIIATAPTVNKRLCLSI</sequence>
<evidence type="ECO:0000313" key="2">
    <source>
        <dbReference type="EMBL" id="KMZ75723.1"/>
    </source>
</evidence>
<evidence type="ECO:0000256" key="1">
    <source>
        <dbReference type="SAM" id="Phobius"/>
    </source>
</evidence>
<keyword evidence="1" id="KW-0472">Membrane</keyword>
<feature type="transmembrane region" description="Helical" evidence="1">
    <location>
        <begin position="37"/>
        <end position="58"/>
    </location>
</feature>
<feature type="transmembrane region" description="Helical" evidence="1">
    <location>
        <begin position="6"/>
        <end position="25"/>
    </location>
</feature>
<dbReference type="InterPro" id="IPR039698">
    <property type="entry name" value="Dfg10/SRD5A3"/>
</dbReference>